<dbReference type="PRINTS" id="PR00598">
    <property type="entry name" value="HTHMARR"/>
</dbReference>
<dbReference type="KEGG" id="ppsr:I6J18_03740"/>
<dbReference type="AlphaFoldDB" id="A0A974NNV7"/>
<keyword evidence="1" id="KW-0805">Transcription regulation</keyword>
<feature type="domain" description="HTH marR-type" evidence="4">
    <location>
        <begin position="1"/>
        <end position="140"/>
    </location>
</feature>
<evidence type="ECO:0000256" key="1">
    <source>
        <dbReference type="ARBA" id="ARBA00023015"/>
    </source>
</evidence>
<keyword evidence="3" id="KW-0804">Transcription</keyword>
<organism evidence="5 6">
    <name type="scientific">Peribacillus psychrosaccharolyticus</name>
    <name type="common">Bacillus psychrosaccharolyticus</name>
    <dbReference type="NCBI Taxonomy" id="1407"/>
    <lineage>
        <taxon>Bacteria</taxon>
        <taxon>Bacillati</taxon>
        <taxon>Bacillota</taxon>
        <taxon>Bacilli</taxon>
        <taxon>Bacillales</taxon>
        <taxon>Bacillaceae</taxon>
        <taxon>Peribacillus</taxon>
    </lineage>
</organism>
<accession>A0A974NNV7</accession>
<proteinExistence type="predicted"/>
<keyword evidence="6" id="KW-1185">Reference proteome</keyword>
<dbReference type="PANTHER" id="PTHR33164:SF64">
    <property type="entry name" value="TRANSCRIPTIONAL REGULATOR SLYA"/>
    <property type="match status" value="1"/>
</dbReference>
<dbReference type="EMBL" id="CP068053">
    <property type="protein sequence ID" value="QQT01028.1"/>
    <property type="molecule type" value="Genomic_DNA"/>
</dbReference>
<evidence type="ECO:0000256" key="3">
    <source>
        <dbReference type="ARBA" id="ARBA00023163"/>
    </source>
</evidence>
<evidence type="ECO:0000313" key="5">
    <source>
        <dbReference type="EMBL" id="QQT01028.1"/>
    </source>
</evidence>
<protein>
    <submittedName>
        <fullName evidence="5">MarR family transcriptional regulator</fullName>
    </submittedName>
</protein>
<dbReference type="GO" id="GO:0003677">
    <property type="term" value="F:DNA binding"/>
    <property type="evidence" value="ECO:0007669"/>
    <property type="project" value="UniProtKB-KW"/>
</dbReference>
<dbReference type="Gene3D" id="1.10.10.10">
    <property type="entry name" value="Winged helix-like DNA-binding domain superfamily/Winged helix DNA-binding domain"/>
    <property type="match status" value="1"/>
</dbReference>
<dbReference type="GO" id="GO:0006950">
    <property type="term" value="P:response to stress"/>
    <property type="evidence" value="ECO:0007669"/>
    <property type="project" value="TreeGrafter"/>
</dbReference>
<dbReference type="RefSeq" id="WP_051387373.1">
    <property type="nucleotide sequence ID" value="NZ_CP068053.1"/>
</dbReference>
<keyword evidence="2" id="KW-0238">DNA-binding</keyword>
<sequence>MIIKSYDDAIGRGITQTSKNIFRRLSVHLKEYDITPEQWTVLKRLGENDGVTQKELSTTSEKDQATLTRILDILERKRLMERKPNQDDRRSFLIYITESGKQLSQELFPLIEKIFNEEILIGINEDEIAIFSRVLEKIKQNTV</sequence>
<gene>
    <name evidence="5" type="ORF">I6J18_03740</name>
</gene>
<name>A0A974NNV7_PERPY</name>
<dbReference type="Proteomes" id="UP000595254">
    <property type="component" value="Chromosome"/>
</dbReference>
<dbReference type="Pfam" id="PF01047">
    <property type="entry name" value="MarR"/>
    <property type="match status" value="1"/>
</dbReference>
<dbReference type="InterPro" id="IPR000835">
    <property type="entry name" value="HTH_MarR-typ"/>
</dbReference>
<evidence type="ECO:0000256" key="2">
    <source>
        <dbReference type="ARBA" id="ARBA00023125"/>
    </source>
</evidence>
<dbReference type="InterPro" id="IPR039422">
    <property type="entry name" value="MarR/SlyA-like"/>
</dbReference>
<dbReference type="PANTHER" id="PTHR33164">
    <property type="entry name" value="TRANSCRIPTIONAL REGULATOR, MARR FAMILY"/>
    <property type="match status" value="1"/>
</dbReference>
<dbReference type="SUPFAM" id="SSF46785">
    <property type="entry name" value="Winged helix' DNA-binding domain"/>
    <property type="match status" value="1"/>
</dbReference>
<evidence type="ECO:0000313" key="6">
    <source>
        <dbReference type="Proteomes" id="UP000595254"/>
    </source>
</evidence>
<dbReference type="PROSITE" id="PS50995">
    <property type="entry name" value="HTH_MARR_2"/>
    <property type="match status" value="1"/>
</dbReference>
<dbReference type="SMART" id="SM00347">
    <property type="entry name" value="HTH_MARR"/>
    <property type="match status" value="1"/>
</dbReference>
<dbReference type="InterPro" id="IPR036388">
    <property type="entry name" value="WH-like_DNA-bd_sf"/>
</dbReference>
<reference evidence="5 6" key="1">
    <citation type="submission" date="2021-01" db="EMBL/GenBank/DDBJ databases">
        <title>FDA dAtabase for Regulatory Grade micrObial Sequences (FDA-ARGOS): Supporting development and validation of Infectious Disease Dx tests.</title>
        <authorList>
            <person name="Nelson B."/>
            <person name="Plummer A."/>
            <person name="Tallon L."/>
            <person name="Sadzewicz L."/>
            <person name="Zhao X."/>
            <person name="Boylan J."/>
            <person name="Ott S."/>
            <person name="Bowen H."/>
            <person name="Vavikolanu K."/>
            <person name="Mehta A."/>
            <person name="Aluvathingal J."/>
            <person name="Nadendla S."/>
            <person name="Myers T."/>
            <person name="Yan Y."/>
            <person name="Sichtig H."/>
        </authorList>
    </citation>
    <scope>NUCLEOTIDE SEQUENCE [LARGE SCALE GENOMIC DNA]</scope>
    <source>
        <strain evidence="5 6">FDAARGOS_1161</strain>
    </source>
</reference>
<dbReference type="GO" id="GO:0003700">
    <property type="term" value="F:DNA-binding transcription factor activity"/>
    <property type="evidence" value="ECO:0007669"/>
    <property type="project" value="InterPro"/>
</dbReference>
<evidence type="ECO:0000259" key="4">
    <source>
        <dbReference type="PROSITE" id="PS50995"/>
    </source>
</evidence>
<dbReference type="InterPro" id="IPR036390">
    <property type="entry name" value="WH_DNA-bd_sf"/>
</dbReference>